<feature type="transmembrane region" description="Helical" evidence="1">
    <location>
        <begin position="328"/>
        <end position="346"/>
    </location>
</feature>
<keyword evidence="1" id="KW-0812">Transmembrane</keyword>
<feature type="transmembrane region" description="Helical" evidence="1">
    <location>
        <begin position="355"/>
        <end position="376"/>
    </location>
</feature>
<feature type="transmembrane region" description="Helical" evidence="1">
    <location>
        <begin position="382"/>
        <end position="399"/>
    </location>
</feature>
<dbReference type="RefSeq" id="WP_093277609.1">
    <property type="nucleotide sequence ID" value="NZ_FNDD01000027.1"/>
</dbReference>
<evidence type="ECO:0000313" key="3">
    <source>
        <dbReference type="Proteomes" id="UP000198854"/>
    </source>
</evidence>
<protein>
    <submittedName>
        <fullName evidence="2">Oligosaccharide repeat unit polymerase</fullName>
    </submittedName>
</protein>
<feature type="transmembrane region" description="Helical" evidence="1">
    <location>
        <begin position="56"/>
        <end position="77"/>
    </location>
</feature>
<feature type="transmembrane region" description="Helical" evidence="1">
    <location>
        <begin position="28"/>
        <end position="44"/>
    </location>
</feature>
<feature type="transmembrane region" description="Helical" evidence="1">
    <location>
        <begin position="142"/>
        <end position="160"/>
    </location>
</feature>
<keyword evidence="1" id="KW-1133">Transmembrane helix</keyword>
<dbReference type="OrthoDB" id="7069371at2"/>
<gene>
    <name evidence="2" type="ORF">SAMN04488136_12736</name>
</gene>
<dbReference type="Proteomes" id="UP000198854">
    <property type="component" value="Unassembled WGS sequence"/>
</dbReference>
<dbReference type="NCBIfam" id="TIGR04370">
    <property type="entry name" value="glyco_rpt_poly"/>
    <property type="match status" value="1"/>
</dbReference>
<accession>A0A1G8EXY3</accession>
<dbReference type="AlphaFoldDB" id="A0A1G8EXY3"/>
<evidence type="ECO:0000313" key="2">
    <source>
        <dbReference type="EMBL" id="SDH74694.1"/>
    </source>
</evidence>
<dbReference type="STRING" id="861298.SAMN04488136_12736"/>
<keyword evidence="3" id="KW-1185">Reference proteome</keyword>
<feature type="transmembrane region" description="Helical" evidence="1">
    <location>
        <begin position="196"/>
        <end position="211"/>
    </location>
</feature>
<feature type="transmembrane region" description="Helical" evidence="1">
    <location>
        <begin position="218"/>
        <end position="237"/>
    </location>
</feature>
<evidence type="ECO:0000256" key="1">
    <source>
        <dbReference type="SAM" id="Phobius"/>
    </source>
</evidence>
<keyword evidence="1" id="KW-0472">Membrane</keyword>
<name>A0A1G8EXY3_9VIBR</name>
<feature type="transmembrane region" description="Helical" evidence="1">
    <location>
        <begin position="97"/>
        <end position="114"/>
    </location>
</feature>
<sequence>MLSFIYLFASFIILISGRFILKNINHPLILASSLWFLLVAISSYEPWFNRELQTHWSIATHVVMWVGGLSILLPAYVFPSVGKYDIRKIYITKKYRLTIDFLALCSVFVFIMRFKSHILSPTILHTGLGIDIKELVPPGITGLHYIDLLTPIIGICYFFELMFSAVLTRRRITVIVFYSLYTIITIALYKVSRDELTQYLAGVVFLFYIGRPRHRIRFFFIIAIILLSVVLMTMSRLSDNSAVFSQFSGKWGTVFSIFYTYTAYNFENVNKLVNSSFHETYIWSSLKFLLRFPYSSDYELNNFHIVMEESSFFNAKTYLYFFYHDLKLLGVFIYSFLIGLFIQFFYRKAIRNTRYLLIIAVCCKGLFFMFFGNFFFVDFPYFFVYPVTLFFTILLFRKVHI</sequence>
<reference evidence="2 3" key="1">
    <citation type="submission" date="2016-10" db="EMBL/GenBank/DDBJ databases">
        <authorList>
            <person name="de Groot N.N."/>
        </authorList>
    </citation>
    <scope>NUCLEOTIDE SEQUENCE [LARGE SCALE GENOMIC DNA]</scope>
    <source>
        <strain evidence="2 3">CGMCC 1.10228</strain>
    </source>
</reference>
<proteinExistence type="predicted"/>
<feature type="transmembrane region" description="Helical" evidence="1">
    <location>
        <begin position="6"/>
        <end position="21"/>
    </location>
</feature>
<feature type="transmembrane region" description="Helical" evidence="1">
    <location>
        <begin position="172"/>
        <end position="190"/>
    </location>
</feature>
<organism evidence="2 3">
    <name type="scientific">Vibrio xiamenensis</name>
    <dbReference type="NCBI Taxonomy" id="861298"/>
    <lineage>
        <taxon>Bacteria</taxon>
        <taxon>Pseudomonadati</taxon>
        <taxon>Pseudomonadota</taxon>
        <taxon>Gammaproteobacteria</taxon>
        <taxon>Vibrionales</taxon>
        <taxon>Vibrionaceae</taxon>
        <taxon>Vibrio</taxon>
    </lineage>
</organism>
<dbReference type="EMBL" id="FNDD01000027">
    <property type="protein sequence ID" value="SDH74694.1"/>
    <property type="molecule type" value="Genomic_DNA"/>
</dbReference>